<comment type="caution">
    <text evidence="2">The sequence shown here is derived from an EMBL/GenBank/DDBJ whole genome shotgun (WGS) entry which is preliminary data.</text>
</comment>
<accession>A0ABD5VCV0</accession>
<name>A0ABD5VCV0_9EURY</name>
<dbReference type="EMBL" id="JBHSXN010000001">
    <property type="protein sequence ID" value="MFC6951897.1"/>
    <property type="molecule type" value="Genomic_DNA"/>
</dbReference>
<dbReference type="RefSeq" id="WP_336348904.1">
    <property type="nucleotide sequence ID" value="NZ_JAZAQL010000001.1"/>
</dbReference>
<evidence type="ECO:0000313" key="3">
    <source>
        <dbReference type="Proteomes" id="UP001596395"/>
    </source>
</evidence>
<dbReference type="Pfam" id="PF00149">
    <property type="entry name" value="Metallophos"/>
    <property type="match status" value="1"/>
</dbReference>
<dbReference type="InterPro" id="IPR004843">
    <property type="entry name" value="Calcineurin-like_PHP"/>
</dbReference>
<keyword evidence="3" id="KW-1185">Reference proteome</keyword>
<dbReference type="PANTHER" id="PTHR46546">
    <property type="entry name" value="SHEWANELLA-LIKE PROTEIN PHOSPHATASE 1"/>
    <property type="match status" value="1"/>
</dbReference>
<protein>
    <submittedName>
        <fullName evidence="2">Metallophosphoesterase</fullName>
    </submittedName>
</protein>
<dbReference type="Gene3D" id="3.60.21.10">
    <property type="match status" value="1"/>
</dbReference>
<dbReference type="InterPro" id="IPR029052">
    <property type="entry name" value="Metallo-depent_PP-like"/>
</dbReference>
<dbReference type="SUPFAM" id="SSF56300">
    <property type="entry name" value="Metallo-dependent phosphatases"/>
    <property type="match status" value="1"/>
</dbReference>
<proteinExistence type="predicted"/>
<organism evidence="2 3">
    <name type="scientific">Halorubellus litoreus</name>
    <dbReference type="NCBI Taxonomy" id="755308"/>
    <lineage>
        <taxon>Archaea</taxon>
        <taxon>Methanobacteriati</taxon>
        <taxon>Methanobacteriota</taxon>
        <taxon>Stenosarchaea group</taxon>
        <taxon>Halobacteria</taxon>
        <taxon>Halobacteriales</taxon>
        <taxon>Halorubellaceae</taxon>
        <taxon>Halorubellus</taxon>
    </lineage>
</organism>
<evidence type="ECO:0000313" key="2">
    <source>
        <dbReference type="EMBL" id="MFC6951897.1"/>
    </source>
</evidence>
<dbReference type="AlphaFoldDB" id="A0ABD5VCV0"/>
<gene>
    <name evidence="2" type="ORF">ACFQGB_03390</name>
</gene>
<evidence type="ECO:0000259" key="1">
    <source>
        <dbReference type="Pfam" id="PF00149"/>
    </source>
</evidence>
<feature type="domain" description="Calcineurin-like phosphoesterase" evidence="1">
    <location>
        <begin position="31"/>
        <end position="172"/>
    </location>
</feature>
<dbReference type="Proteomes" id="UP001596395">
    <property type="component" value="Unassembled WGS sequence"/>
</dbReference>
<sequence length="304" mass="33034">MPDDGSARYADRSARDTVFALADDESYPPTVVSLSDVHGYYDSFASALRLPGDHAEFAPLVERDDDGDLHWVGGKNGREYVLVANGDLVDRGGDSERVVETIRRLQREAPAGHVRYHCGNHEQFVLAGGVGSADWYCDRVDDATRRSFFDAVAAGDLAVAYDGYEYTYSHAGAVDGLDPARANDAFRAVVASVADVVGTDADAYRTFERAFDEEWVSRAGRDHPKGPDAGPLWLGWEHLPGDAPKQVVGHTPHERVTRKGNVVCEDVTKKNAGERGGEAVTVETPDAFRALERTADGGARLRDV</sequence>
<reference evidence="2 3" key="1">
    <citation type="journal article" date="2019" name="Int. J. Syst. Evol. Microbiol.">
        <title>The Global Catalogue of Microorganisms (GCM) 10K type strain sequencing project: providing services to taxonomists for standard genome sequencing and annotation.</title>
        <authorList>
            <consortium name="The Broad Institute Genomics Platform"/>
            <consortium name="The Broad Institute Genome Sequencing Center for Infectious Disease"/>
            <person name="Wu L."/>
            <person name="Ma J."/>
        </authorList>
    </citation>
    <scope>NUCLEOTIDE SEQUENCE [LARGE SCALE GENOMIC DNA]</scope>
    <source>
        <strain evidence="2 3">GX26</strain>
    </source>
</reference>
<dbReference type="PANTHER" id="PTHR46546:SF4">
    <property type="entry name" value="SHEWANELLA-LIKE PROTEIN PHOSPHATASE 1"/>
    <property type="match status" value="1"/>
</dbReference>